<dbReference type="Proteomes" id="UP000482209">
    <property type="component" value="Unassembled WGS sequence"/>
</dbReference>
<sequence length="178" mass="20278">MTEKNWNDISVEVTYLSDEIDIERQENLSETRVTIKDKKTGEILRTVGEITNLLRTNYNKTIYEEYDCGRGIKPRLYGDILMYFSGSFHEIVKATNIYWKEASSGGWKLKEKQSGWTKMAPNRFEVYGNAIVTVESTSEVSMGASFSMFEGLGFDMSGSSSSTWHARKIINGGFVYKI</sequence>
<dbReference type="AlphaFoldDB" id="A0A6L5XV95"/>
<evidence type="ECO:0000313" key="1">
    <source>
        <dbReference type="EMBL" id="MSS62746.1"/>
    </source>
</evidence>
<name>A0A6L5XV95_9FIRM</name>
<keyword evidence="2" id="KW-1185">Reference proteome</keyword>
<dbReference type="EMBL" id="VUMT01000002">
    <property type="protein sequence ID" value="MSS62746.1"/>
    <property type="molecule type" value="Genomic_DNA"/>
</dbReference>
<proteinExistence type="predicted"/>
<reference evidence="1 2" key="1">
    <citation type="submission" date="2019-08" db="EMBL/GenBank/DDBJ databases">
        <title>In-depth cultivation of the pig gut microbiome towards novel bacterial diversity and tailored functional studies.</title>
        <authorList>
            <person name="Wylensek D."/>
            <person name="Hitch T.C.A."/>
            <person name="Clavel T."/>
        </authorList>
    </citation>
    <scope>NUCLEOTIDE SEQUENCE [LARGE SCALE GENOMIC DNA]</scope>
    <source>
        <strain evidence="1 2">WCA-693-APC-MOT-I</strain>
    </source>
</reference>
<accession>A0A6L5XV95</accession>
<evidence type="ECO:0000313" key="2">
    <source>
        <dbReference type="Proteomes" id="UP000482209"/>
    </source>
</evidence>
<comment type="caution">
    <text evidence="1">The sequence shown here is derived from an EMBL/GenBank/DDBJ whole genome shotgun (WGS) entry which is preliminary data.</text>
</comment>
<dbReference type="RefSeq" id="WP_154516725.1">
    <property type="nucleotide sequence ID" value="NZ_VUMT01000002.1"/>
</dbReference>
<protein>
    <submittedName>
        <fullName evidence="1">Uncharacterized protein</fullName>
    </submittedName>
</protein>
<organism evidence="1 2">
    <name type="scientific">Velocimicrobium porci</name>
    <dbReference type="NCBI Taxonomy" id="2606634"/>
    <lineage>
        <taxon>Bacteria</taxon>
        <taxon>Bacillati</taxon>
        <taxon>Bacillota</taxon>
        <taxon>Clostridia</taxon>
        <taxon>Lachnospirales</taxon>
        <taxon>Lachnospiraceae</taxon>
        <taxon>Velocimicrobium</taxon>
    </lineage>
</organism>
<gene>
    <name evidence="1" type="ORF">FYJ58_02420</name>
</gene>